<dbReference type="InterPro" id="IPR051350">
    <property type="entry name" value="WD_repeat-ST_regulator"/>
</dbReference>
<dbReference type="PANTHER" id="PTHR22838:SF4">
    <property type="entry name" value="WD REPEAT-CONTAINING PROTEIN 13"/>
    <property type="match status" value="1"/>
</dbReference>
<feature type="region of interest" description="Disordered" evidence="4">
    <location>
        <begin position="90"/>
        <end position="109"/>
    </location>
</feature>
<evidence type="ECO:0000256" key="4">
    <source>
        <dbReference type="SAM" id="MobiDB-lite"/>
    </source>
</evidence>
<dbReference type="EMBL" id="CACRSJ010000105">
    <property type="protein sequence ID" value="VYS52530.1"/>
    <property type="molecule type" value="Genomic_DNA"/>
</dbReference>
<dbReference type="SUPFAM" id="SSF50978">
    <property type="entry name" value="WD40 repeat-like"/>
    <property type="match status" value="1"/>
</dbReference>
<dbReference type="SMART" id="SM00320">
    <property type="entry name" value="WD40"/>
    <property type="match status" value="6"/>
</dbReference>
<evidence type="ECO:0008006" key="9">
    <source>
        <dbReference type="Google" id="ProtNLM"/>
    </source>
</evidence>
<dbReference type="PROSITE" id="PS50082">
    <property type="entry name" value="WD_REPEATS_2"/>
    <property type="match status" value="1"/>
</dbReference>
<name>A0A5S9WYF0_ARATH</name>
<dbReference type="InterPro" id="IPR036322">
    <property type="entry name" value="WD40_repeat_dom_sf"/>
</dbReference>
<feature type="compositionally biased region" description="Polar residues" evidence="4">
    <location>
        <begin position="90"/>
        <end position="100"/>
    </location>
</feature>
<evidence type="ECO:0000256" key="3">
    <source>
        <dbReference type="PROSITE-ProRule" id="PRU00221"/>
    </source>
</evidence>
<feature type="region of interest" description="Disordered" evidence="4">
    <location>
        <begin position="1"/>
        <end position="26"/>
    </location>
</feature>
<dbReference type="PANTHER" id="PTHR22838">
    <property type="entry name" value="WD REPEAT PROTEIN 26-RELATED"/>
    <property type="match status" value="1"/>
</dbReference>
<evidence type="ECO:0000313" key="7">
    <source>
        <dbReference type="Proteomes" id="UP000426265"/>
    </source>
</evidence>
<sequence>MEEKNGSSEVEIGEKDETKKQSKDPEFLSCMMQPKTADSDPHYIGIRRILLHRKADSGVISRRYDWRCNGKGYVAYRNFISKPRKWENLRTPSLLSSPGNSGRWLPSPSPLSHQFEAESFTSSRDLRSVNQVSSRRASFSSSLSDGDNSYRRGGVEHAYSFVGMHCIFDQCKSSVTVLKFGHMSSDILAYGASDGSLTVCSLLEEPSVLKQLTGHSKDVTDFDFSSNNQYIASSSLDKTIRVWELSRGVCIRVIYGISPQYCIRFHPVNNNFLSAGNANKELTVFNFSTGRIIKKLLFEDEVTSMDHDHTGQIIFCGDGQGTVYSVSMDSHTGSLSRSHRHRTNHKSPVTTVKYRSFSLLASGPVLLTCTQDGNLSFFSVALQIKGYLTLRCSLKLAPRIHRIQASFCPLLSLEKGEYIVAGSEDSNVYFYDLTKPKHTCVNKLQETGFTSCEKWMLAGSQVSSNVCCVEPWGELVGFV</sequence>
<evidence type="ECO:0000313" key="5">
    <source>
        <dbReference type="EMBL" id="CAA0362995.1"/>
    </source>
</evidence>
<evidence type="ECO:0000313" key="6">
    <source>
        <dbReference type="EMBL" id="VYS52530.1"/>
    </source>
</evidence>
<organism evidence="5 8">
    <name type="scientific">Arabidopsis thaliana</name>
    <name type="common">Mouse-ear cress</name>
    <dbReference type="NCBI Taxonomy" id="3702"/>
    <lineage>
        <taxon>Eukaryota</taxon>
        <taxon>Viridiplantae</taxon>
        <taxon>Streptophyta</taxon>
        <taxon>Embryophyta</taxon>
        <taxon>Tracheophyta</taxon>
        <taxon>Spermatophyta</taxon>
        <taxon>Magnoliopsida</taxon>
        <taxon>eudicotyledons</taxon>
        <taxon>Gunneridae</taxon>
        <taxon>Pentapetalae</taxon>
        <taxon>rosids</taxon>
        <taxon>malvids</taxon>
        <taxon>Brassicales</taxon>
        <taxon>Brassicaceae</taxon>
        <taxon>Camelineae</taxon>
        <taxon>Arabidopsis</taxon>
    </lineage>
</organism>
<keyword evidence="1 3" id="KW-0853">WD repeat</keyword>
<dbReference type="EMBL" id="CACSHJ010000088">
    <property type="protein sequence ID" value="CAA0362995.1"/>
    <property type="molecule type" value="Genomic_DNA"/>
</dbReference>
<dbReference type="Pfam" id="PF00400">
    <property type="entry name" value="WD40"/>
    <property type="match status" value="1"/>
</dbReference>
<accession>A0A5S9WYF0</accession>
<reference evidence="5 8" key="1">
    <citation type="submission" date="2019-12" db="EMBL/GenBank/DDBJ databases">
        <authorList>
            <person name="Jiao W.-B."/>
            <person name="Schneeberger K."/>
        </authorList>
    </citation>
    <scope>NUCLEOTIDE SEQUENCE [LARGE SCALE GENOMIC DNA]</scope>
    <source>
        <strain evidence="7">cv. An-1</strain>
        <strain evidence="8">cv. C24</strain>
    </source>
</reference>
<evidence type="ECO:0000313" key="8">
    <source>
        <dbReference type="Proteomes" id="UP000434276"/>
    </source>
</evidence>
<feature type="repeat" description="WD" evidence="3">
    <location>
        <begin position="212"/>
        <end position="253"/>
    </location>
</feature>
<dbReference type="InterPro" id="IPR019775">
    <property type="entry name" value="WD40_repeat_CS"/>
</dbReference>
<dbReference type="InterPro" id="IPR015943">
    <property type="entry name" value="WD40/YVTN_repeat-like_dom_sf"/>
</dbReference>
<dbReference type="OrthoDB" id="1932312at2759"/>
<keyword evidence="2" id="KW-0677">Repeat</keyword>
<gene>
    <name evidence="6" type="ORF">AN1_LOCUS7991</name>
    <name evidence="5" type="ORF">C24_LOCUS7840</name>
</gene>
<dbReference type="ExpressionAtlas" id="A0A5S9WYF0">
    <property type="expression patterns" value="baseline and differential"/>
</dbReference>
<dbReference type="PROSITE" id="PS50294">
    <property type="entry name" value="WD_REPEATS_REGION"/>
    <property type="match status" value="1"/>
</dbReference>
<proteinExistence type="predicted"/>
<dbReference type="Gene3D" id="2.130.10.10">
    <property type="entry name" value="YVTN repeat-like/Quinoprotein amine dehydrogenase"/>
    <property type="match status" value="1"/>
</dbReference>
<protein>
    <recommendedName>
        <fullName evidence="9">Transducin/WD40 repeat-like superfamily protein</fullName>
    </recommendedName>
</protein>
<accession>A0A654EUV1</accession>
<dbReference type="Proteomes" id="UP000426265">
    <property type="component" value="Unassembled WGS sequence"/>
</dbReference>
<dbReference type="InterPro" id="IPR001680">
    <property type="entry name" value="WD40_rpt"/>
</dbReference>
<evidence type="ECO:0000256" key="2">
    <source>
        <dbReference type="ARBA" id="ARBA00022737"/>
    </source>
</evidence>
<dbReference type="Proteomes" id="UP000434276">
    <property type="component" value="Unassembled WGS sequence"/>
</dbReference>
<dbReference type="PROSITE" id="PS00678">
    <property type="entry name" value="WD_REPEATS_1"/>
    <property type="match status" value="1"/>
</dbReference>
<dbReference type="AlphaFoldDB" id="A0A5S9WYF0"/>
<evidence type="ECO:0000256" key="1">
    <source>
        <dbReference type="ARBA" id="ARBA00022574"/>
    </source>
</evidence>